<evidence type="ECO:0000256" key="5">
    <source>
        <dbReference type="ARBA" id="ARBA00022989"/>
    </source>
</evidence>
<dbReference type="HAMAP" id="MF_00454">
    <property type="entry name" value="FluC"/>
    <property type="match status" value="1"/>
</dbReference>
<dbReference type="InterPro" id="IPR003691">
    <property type="entry name" value="FluC"/>
</dbReference>
<name>A0A5B8IWG8_9RHOB</name>
<keyword evidence="6 12" id="KW-0915">Sodium</keyword>
<dbReference type="GO" id="GO:0140114">
    <property type="term" value="P:cellular detoxification of fluoride"/>
    <property type="evidence" value="ECO:0007669"/>
    <property type="project" value="UniProtKB-UniRule"/>
</dbReference>
<protein>
    <recommendedName>
        <fullName evidence="12">Fluoride-specific ion channel FluC</fullName>
    </recommendedName>
</protein>
<comment type="activity regulation">
    <text evidence="12">Na(+) is not transported, but it plays an essential structural role and its presence is essential for fluoride channel function.</text>
</comment>
<dbReference type="PANTHER" id="PTHR28259">
    <property type="entry name" value="FLUORIDE EXPORT PROTEIN 1-RELATED"/>
    <property type="match status" value="1"/>
</dbReference>
<keyword evidence="3" id="KW-0997">Cell inner membrane</keyword>
<dbReference type="RefSeq" id="WP_146365239.1">
    <property type="nucleotide sequence ID" value="NZ_CP042261.1"/>
</dbReference>
<keyword evidence="12" id="KW-0813">Transport</keyword>
<feature type="transmembrane region" description="Helical" evidence="12">
    <location>
        <begin position="65"/>
        <end position="83"/>
    </location>
</feature>
<evidence type="ECO:0000256" key="8">
    <source>
        <dbReference type="ARBA" id="ARBA00023136"/>
    </source>
</evidence>
<keyword evidence="8 12" id="KW-0472">Membrane</keyword>
<evidence type="ECO:0000256" key="2">
    <source>
        <dbReference type="ARBA" id="ARBA00022475"/>
    </source>
</evidence>
<feature type="transmembrane region" description="Helical" evidence="12">
    <location>
        <begin position="34"/>
        <end position="58"/>
    </location>
</feature>
<dbReference type="AlphaFoldDB" id="A0A5B8IWG8"/>
<comment type="catalytic activity">
    <reaction evidence="11">
        <text>fluoride(in) = fluoride(out)</text>
        <dbReference type="Rhea" id="RHEA:76159"/>
        <dbReference type="ChEBI" id="CHEBI:17051"/>
    </reaction>
    <physiologicalReaction direction="left-to-right" evidence="11">
        <dbReference type="Rhea" id="RHEA:76160"/>
    </physiologicalReaction>
</comment>
<keyword evidence="14" id="KW-1185">Reference proteome</keyword>
<dbReference type="GO" id="GO:0046872">
    <property type="term" value="F:metal ion binding"/>
    <property type="evidence" value="ECO:0007669"/>
    <property type="project" value="UniProtKB-KW"/>
</dbReference>
<dbReference type="GO" id="GO:0005886">
    <property type="term" value="C:plasma membrane"/>
    <property type="evidence" value="ECO:0007669"/>
    <property type="project" value="UniProtKB-SubCell"/>
</dbReference>
<evidence type="ECO:0000256" key="4">
    <source>
        <dbReference type="ARBA" id="ARBA00022692"/>
    </source>
</evidence>
<evidence type="ECO:0000256" key="10">
    <source>
        <dbReference type="ARBA" id="ARBA00035120"/>
    </source>
</evidence>
<keyword evidence="2 12" id="KW-1003">Cell membrane</keyword>
<keyword evidence="4 12" id="KW-0812">Transmembrane</keyword>
<evidence type="ECO:0000256" key="3">
    <source>
        <dbReference type="ARBA" id="ARBA00022519"/>
    </source>
</evidence>
<comment type="function">
    <text evidence="12">Fluoride-specific ion channel. Important for reducing fluoride concentration in the cell, thus reducing its toxicity.</text>
</comment>
<keyword evidence="9 12" id="KW-0407">Ion channel</keyword>
<keyword evidence="5 12" id="KW-1133">Transmembrane helix</keyword>
<evidence type="ECO:0000256" key="12">
    <source>
        <dbReference type="HAMAP-Rule" id="MF_00454"/>
    </source>
</evidence>
<evidence type="ECO:0000313" key="13">
    <source>
        <dbReference type="EMBL" id="QDY69863.1"/>
    </source>
</evidence>
<gene>
    <name evidence="12 13" type="primary">crcB</name>
    <name evidence="12" type="synonym">fluC</name>
    <name evidence="13" type="ORF">FPZ52_09685</name>
</gene>
<dbReference type="OrthoDB" id="9806299at2"/>
<dbReference type="NCBIfam" id="NF010805">
    <property type="entry name" value="PRK14209.1"/>
    <property type="match status" value="1"/>
</dbReference>
<dbReference type="Pfam" id="PF02537">
    <property type="entry name" value="CRCB"/>
    <property type="match status" value="1"/>
</dbReference>
<dbReference type="KEGG" id="lit:FPZ52_09685"/>
<feature type="transmembrane region" description="Helical" evidence="12">
    <location>
        <begin position="95"/>
        <end position="120"/>
    </location>
</feature>
<organism evidence="13 14">
    <name type="scientific">Qingshengfaniella alkalisoli</name>
    <dbReference type="NCBI Taxonomy" id="2599296"/>
    <lineage>
        <taxon>Bacteria</taxon>
        <taxon>Pseudomonadati</taxon>
        <taxon>Pseudomonadota</taxon>
        <taxon>Alphaproteobacteria</taxon>
        <taxon>Rhodobacterales</taxon>
        <taxon>Paracoccaceae</taxon>
        <taxon>Qingshengfaniella</taxon>
    </lineage>
</organism>
<evidence type="ECO:0000256" key="1">
    <source>
        <dbReference type="ARBA" id="ARBA00004651"/>
    </source>
</evidence>
<sequence length="125" mass="12988">MFPTIAQVALGGAIGASGRYLAGVLIVRLFGIGHFPLGIITVNIIGSFLMGMLTVFLARYSLTHFSPFLAVGVLGGFTTFSSFSLEAVTLIERGAVGLAALYVVLSVVISITALFAGLSFMRAIA</sequence>
<keyword evidence="7 12" id="KW-0406">Ion transport</keyword>
<keyword evidence="12" id="KW-0479">Metal-binding</keyword>
<dbReference type="PANTHER" id="PTHR28259:SF1">
    <property type="entry name" value="FLUORIDE EXPORT PROTEIN 1-RELATED"/>
    <property type="match status" value="1"/>
</dbReference>
<dbReference type="EMBL" id="CP042261">
    <property type="protein sequence ID" value="QDY69863.1"/>
    <property type="molecule type" value="Genomic_DNA"/>
</dbReference>
<evidence type="ECO:0000256" key="7">
    <source>
        <dbReference type="ARBA" id="ARBA00023065"/>
    </source>
</evidence>
<comment type="subcellular location">
    <subcellularLocation>
        <location evidence="1 12">Cell membrane</location>
        <topology evidence="1 12">Multi-pass membrane protein</topology>
    </subcellularLocation>
</comment>
<proteinExistence type="inferred from homology"/>
<evidence type="ECO:0000256" key="11">
    <source>
        <dbReference type="ARBA" id="ARBA00035585"/>
    </source>
</evidence>
<evidence type="ECO:0000313" key="14">
    <source>
        <dbReference type="Proteomes" id="UP000318483"/>
    </source>
</evidence>
<evidence type="ECO:0000256" key="9">
    <source>
        <dbReference type="ARBA" id="ARBA00023303"/>
    </source>
</evidence>
<accession>A0A5B8IWG8</accession>
<dbReference type="GO" id="GO:0062054">
    <property type="term" value="F:fluoride channel activity"/>
    <property type="evidence" value="ECO:0007669"/>
    <property type="project" value="UniProtKB-UniRule"/>
</dbReference>
<reference evidence="13 14" key="1">
    <citation type="submission" date="2019-07" db="EMBL/GenBank/DDBJ databases">
        <title>Litoreibacter alkalisoli sp. nov., isolated from saline-alkaline soil.</title>
        <authorList>
            <person name="Wang S."/>
            <person name="Xu L."/>
            <person name="Xing Y.-T."/>
            <person name="Sun J.-Q."/>
        </authorList>
    </citation>
    <scope>NUCLEOTIDE SEQUENCE [LARGE SCALE GENOMIC DNA]</scope>
    <source>
        <strain evidence="13 14">LN3S51</strain>
    </source>
</reference>
<feature type="binding site" evidence="12">
    <location>
        <position position="78"/>
    </location>
    <ligand>
        <name>Na(+)</name>
        <dbReference type="ChEBI" id="CHEBI:29101"/>
        <note>structural</note>
    </ligand>
</feature>
<evidence type="ECO:0000256" key="6">
    <source>
        <dbReference type="ARBA" id="ARBA00023053"/>
    </source>
</evidence>
<feature type="binding site" evidence="12">
    <location>
        <position position="75"/>
    </location>
    <ligand>
        <name>Na(+)</name>
        <dbReference type="ChEBI" id="CHEBI:29101"/>
        <note>structural</note>
    </ligand>
</feature>
<comment type="similarity">
    <text evidence="10 12">Belongs to the fluoride channel Fluc/FEX (TC 1.A.43) family.</text>
</comment>
<dbReference type="NCBIfam" id="TIGR00494">
    <property type="entry name" value="crcB"/>
    <property type="match status" value="1"/>
</dbReference>
<dbReference type="Proteomes" id="UP000318483">
    <property type="component" value="Chromosome"/>
</dbReference>